<name>A0A5C8ZYK8_9GAMM</name>
<dbReference type="AlphaFoldDB" id="A0A5C8ZYK8"/>
<dbReference type="OrthoDB" id="5432438at2"/>
<evidence type="ECO:0000256" key="1">
    <source>
        <dbReference type="SAM" id="MobiDB-lite"/>
    </source>
</evidence>
<sequence>MRNIKYTLLNSAVTLLATLALVTAAHADPPAHAGGPHKDKSSAAKHAGKSGKAQDRGGIDIDIVFDSPHRAIIHDYYRGEFSQRGCPPGLAKKGNGCMPPGQARKWSLGHRLPDDIVYYPLPHDLQMRLGYDDPAYKLIRVGADILRIGVGSAIVVEAVEDLGGAF</sequence>
<dbReference type="RefSeq" id="WP_148063868.1">
    <property type="nucleotide sequence ID" value="NZ_VRYZ01000003.1"/>
</dbReference>
<protein>
    <recommendedName>
        <fullName evidence="5">RcnB family protein</fullName>
    </recommendedName>
</protein>
<reference evidence="3 4" key="1">
    <citation type="submission" date="2019-08" db="EMBL/GenBank/DDBJ databases">
        <title>Parahaliea maris sp. nov., isolated from the surface seawater.</title>
        <authorList>
            <person name="Liu Y."/>
        </authorList>
    </citation>
    <scope>NUCLEOTIDE SEQUENCE [LARGE SCALE GENOMIC DNA]</scope>
    <source>
        <strain evidence="3 4">S2-26</strain>
    </source>
</reference>
<evidence type="ECO:0000313" key="4">
    <source>
        <dbReference type="Proteomes" id="UP000321933"/>
    </source>
</evidence>
<evidence type="ECO:0000256" key="2">
    <source>
        <dbReference type="SAM" id="SignalP"/>
    </source>
</evidence>
<proteinExistence type="predicted"/>
<dbReference type="Gene3D" id="3.10.450.160">
    <property type="entry name" value="inner membrane protein cigr"/>
    <property type="match status" value="1"/>
</dbReference>
<feature type="chain" id="PRO_5023037265" description="RcnB family protein" evidence="2">
    <location>
        <begin position="28"/>
        <end position="166"/>
    </location>
</feature>
<evidence type="ECO:0008006" key="5">
    <source>
        <dbReference type="Google" id="ProtNLM"/>
    </source>
</evidence>
<feature type="signal peptide" evidence="2">
    <location>
        <begin position="1"/>
        <end position="27"/>
    </location>
</feature>
<gene>
    <name evidence="3" type="ORF">FVW59_08760</name>
</gene>
<evidence type="ECO:0000313" key="3">
    <source>
        <dbReference type="EMBL" id="TXS92497.1"/>
    </source>
</evidence>
<comment type="caution">
    <text evidence="3">The sequence shown here is derived from an EMBL/GenBank/DDBJ whole genome shotgun (WGS) entry which is preliminary data.</text>
</comment>
<dbReference type="Proteomes" id="UP000321933">
    <property type="component" value="Unassembled WGS sequence"/>
</dbReference>
<organism evidence="3 4">
    <name type="scientific">Parahaliea aestuarii</name>
    <dbReference type="NCBI Taxonomy" id="1852021"/>
    <lineage>
        <taxon>Bacteria</taxon>
        <taxon>Pseudomonadati</taxon>
        <taxon>Pseudomonadota</taxon>
        <taxon>Gammaproteobacteria</taxon>
        <taxon>Cellvibrionales</taxon>
        <taxon>Halieaceae</taxon>
        <taxon>Parahaliea</taxon>
    </lineage>
</organism>
<feature type="region of interest" description="Disordered" evidence="1">
    <location>
        <begin position="29"/>
        <end position="55"/>
    </location>
</feature>
<accession>A0A5C8ZYK8</accession>
<keyword evidence="4" id="KW-1185">Reference proteome</keyword>
<keyword evidence="2" id="KW-0732">Signal</keyword>
<dbReference type="EMBL" id="VRYZ01000003">
    <property type="protein sequence ID" value="TXS92497.1"/>
    <property type="molecule type" value="Genomic_DNA"/>
</dbReference>